<evidence type="ECO:0000313" key="4">
    <source>
        <dbReference type="Proteomes" id="UP001589647"/>
    </source>
</evidence>
<name>A0ABV5IA88_9ACTN</name>
<dbReference type="SUPFAM" id="SSF48452">
    <property type="entry name" value="TPR-like"/>
    <property type="match status" value="2"/>
</dbReference>
<keyword evidence="1" id="KW-0175">Coiled coil</keyword>
<dbReference type="PANTHER" id="PTHR46082">
    <property type="entry name" value="ATP/GTP-BINDING PROTEIN-RELATED"/>
    <property type="match status" value="1"/>
</dbReference>
<evidence type="ECO:0000256" key="1">
    <source>
        <dbReference type="SAM" id="Coils"/>
    </source>
</evidence>
<protein>
    <submittedName>
        <fullName evidence="3">FxSxx-COOH system tetratricopeptide repeat protein</fullName>
    </submittedName>
</protein>
<proteinExistence type="predicted"/>
<dbReference type="Gene3D" id="1.10.287.1490">
    <property type="match status" value="1"/>
</dbReference>
<dbReference type="Pfam" id="PF13374">
    <property type="entry name" value="TPR_10"/>
    <property type="match status" value="2"/>
</dbReference>
<dbReference type="SUPFAM" id="SSF52540">
    <property type="entry name" value="P-loop containing nucleoside triphosphate hydrolases"/>
    <property type="match status" value="1"/>
</dbReference>
<dbReference type="PANTHER" id="PTHR46082:SF6">
    <property type="entry name" value="AAA+ ATPASE DOMAIN-CONTAINING PROTEIN-RELATED"/>
    <property type="match status" value="1"/>
</dbReference>
<feature type="coiled-coil region" evidence="1">
    <location>
        <begin position="127"/>
        <end position="235"/>
    </location>
</feature>
<dbReference type="NCBIfam" id="NF040586">
    <property type="entry name" value="FxSxx_TPR"/>
    <property type="match status" value="1"/>
</dbReference>
<comment type="caution">
    <text evidence="3">The sequence shown here is derived from an EMBL/GenBank/DDBJ whole genome shotgun (WGS) entry which is preliminary data.</text>
</comment>
<dbReference type="Proteomes" id="UP001589647">
    <property type="component" value="Unassembled WGS sequence"/>
</dbReference>
<dbReference type="EMBL" id="JBHMEI010000005">
    <property type="protein sequence ID" value="MFB9201454.1"/>
    <property type="molecule type" value="Genomic_DNA"/>
</dbReference>
<accession>A0ABV5IA88</accession>
<evidence type="ECO:0000256" key="2">
    <source>
        <dbReference type="SAM" id="MobiDB-lite"/>
    </source>
</evidence>
<reference evidence="3 4" key="1">
    <citation type="submission" date="2024-09" db="EMBL/GenBank/DDBJ databases">
        <authorList>
            <person name="Sun Q."/>
            <person name="Mori K."/>
        </authorList>
    </citation>
    <scope>NUCLEOTIDE SEQUENCE [LARGE SCALE GENOMIC DNA]</scope>
    <source>
        <strain evidence="3 4">CCM 3426</strain>
    </source>
</reference>
<feature type="region of interest" description="Disordered" evidence="2">
    <location>
        <begin position="1"/>
        <end position="24"/>
    </location>
</feature>
<sequence length="1080" mass="118567">MSADEGPAAGLEIPGDRPVTFPADEPPDRLLAQVLMRLFQQVASARELSQNGYAARIYQSPASVSRWLRGKRVPPAQFVEQLIRDVEEATEVVIPPDVRASIEDLHVRALAAVSPAVAKEQAYVYRLHQAQDRVQEAEATISLLQAEVVSLEDKVKQRDAEIRRIKERHRQAASHTAEIIADYETRVRRLEDERDELDADLTRMKVSVERYESERERARQESERLETALAEIQHTMTVADGGDEMAVTDTPAGHEVVVEPDRQPAVWERVPLRNRNFTGREQELRRIRDDLRSSAQPGMPQAVVLQGMIGVGKTQLAIEYAWRNRASYDLVSWISADSPALLAVRVAAMAPLLGLPQEGGREEAVAGVVKALGQSRPYARWLLVFDQAVDPRDVLDLLPPGPGHILITSRNPEWEGPYEIHRVECFPREESVSFLRRRLGVDLGEESDRLAAELGDLPLALEQTAVLQIHTGISIEECLPLLRQSPTELLNMSRPHDYPSTLPAACAASIARLAEESPDAVTFMWWCALLGPAPVPRAFFRRLPPGRMREILSDSLRLSRILRSLTRLALVRLEPAGGMIHVHRLVQVLCRADLPEAMLAQSRQDVCRLLAVNTPDDPGNPAGWPAFRALTPHVVPTGLIGWTEPEGPQAALRVTRYLCLSGDYEQARAFLRVMDDEWNVNERDLHLFAARSLLTDLLRALGQYTAAYKLSKENVSAMRDELGGDHPETLAAVSGFGGALRACGRFLEARHLHEESLRDHERQLGPDEPESLRVMSELAHDHGLTGDHATAVELFRRAYAGQSTGPRRAGPVDVLVSLSGLARELRLNGHHVDARAVGEDAYAHGAGTLGAEHHLTVLAAKDLAIAVRRCGAVGQALDLARETHLRLRLLLGDEHPDTLAAAITLSNSLRWTGRVEEALTLARGAVTGYADALGPDHPFSHASGMTVALLSRLCGVPASGELPLRRAFAGLVETLGQAHDLTFACAVNLQSDLLSSGAVAEARAFGEVNLAHARKALGEDHPLTLACAANHALDLAAEGSGDLYAETVERYRRVLGPEHPETVIVREGGRVHCDFDPVPL</sequence>
<gene>
    <name evidence="3" type="primary">fxsT</name>
    <name evidence="3" type="ORF">ACFFV7_09650</name>
</gene>
<keyword evidence="4" id="KW-1185">Reference proteome</keyword>
<dbReference type="Gene3D" id="1.25.40.10">
    <property type="entry name" value="Tetratricopeptide repeat domain"/>
    <property type="match status" value="3"/>
</dbReference>
<dbReference type="RefSeq" id="WP_189649934.1">
    <property type="nucleotide sequence ID" value="NZ_BMRC01000011.1"/>
</dbReference>
<evidence type="ECO:0000313" key="3">
    <source>
        <dbReference type="EMBL" id="MFB9201454.1"/>
    </source>
</evidence>
<dbReference type="InterPro" id="IPR011990">
    <property type="entry name" value="TPR-like_helical_dom_sf"/>
</dbReference>
<dbReference type="InterPro" id="IPR053137">
    <property type="entry name" value="NLR-like"/>
</dbReference>
<organism evidence="3 4">
    <name type="scientific">Nonomuraea spiralis</name>
    <dbReference type="NCBI Taxonomy" id="46182"/>
    <lineage>
        <taxon>Bacteria</taxon>
        <taxon>Bacillati</taxon>
        <taxon>Actinomycetota</taxon>
        <taxon>Actinomycetes</taxon>
        <taxon>Streptosporangiales</taxon>
        <taxon>Streptosporangiaceae</taxon>
        <taxon>Nonomuraea</taxon>
    </lineage>
</organism>
<dbReference type="Gene3D" id="3.40.50.300">
    <property type="entry name" value="P-loop containing nucleotide triphosphate hydrolases"/>
    <property type="match status" value="1"/>
</dbReference>
<dbReference type="InterPro" id="IPR027417">
    <property type="entry name" value="P-loop_NTPase"/>
</dbReference>
<dbReference type="Pfam" id="PF13424">
    <property type="entry name" value="TPR_12"/>
    <property type="match status" value="1"/>
</dbReference>